<evidence type="ECO:0000313" key="2">
    <source>
        <dbReference type="EMBL" id="RWR83644.1"/>
    </source>
</evidence>
<evidence type="ECO:0000256" key="1">
    <source>
        <dbReference type="SAM" id="Phobius"/>
    </source>
</evidence>
<protein>
    <submittedName>
        <fullName evidence="2">Sodium/hydrogen exchanger 8</fullName>
    </submittedName>
</protein>
<dbReference type="OrthoDB" id="441412at2759"/>
<sequence>MNKKKKKKSCAVEKRSTGKSSMLSQFKILKPVDEGMEKEMKRTMQASRVGSLDIMVAEIFLGLGFCTKKLMSAVSEGPIPFDHVSQEENSSDPVDAVIFFGISLVIGIASRHLLRGTRVPYTVALLVLGVALGSIEYGTNHGLGRVGDGIRIWANINPDLLLAVFLPALLF</sequence>
<keyword evidence="1" id="KW-1133">Transmembrane helix</keyword>
<name>A0A3S3NP13_9MAGN</name>
<dbReference type="AlphaFoldDB" id="A0A3S3NP13"/>
<feature type="transmembrane region" description="Helical" evidence="1">
    <location>
        <begin position="96"/>
        <end position="114"/>
    </location>
</feature>
<feature type="transmembrane region" description="Helical" evidence="1">
    <location>
        <begin position="46"/>
        <end position="65"/>
    </location>
</feature>
<keyword evidence="1" id="KW-0812">Transmembrane</keyword>
<comment type="caution">
    <text evidence="2">The sequence shown here is derived from an EMBL/GenBank/DDBJ whole genome shotgun (WGS) entry which is preliminary data.</text>
</comment>
<proteinExistence type="predicted"/>
<organism evidence="2 3">
    <name type="scientific">Cinnamomum micranthum f. kanehirae</name>
    <dbReference type="NCBI Taxonomy" id="337451"/>
    <lineage>
        <taxon>Eukaryota</taxon>
        <taxon>Viridiplantae</taxon>
        <taxon>Streptophyta</taxon>
        <taxon>Embryophyta</taxon>
        <taxon>Tracheophyta</taxon>
        <taxon>Spermatophyta</taxon>
        <taxon>Magnoliopsida</taxon>
        <taxon>Magnoliidae</taxon>
        <taxon>Laurales</taxon>
        <taxon>Lauraceae</taxon>
        <taxon>Cinnamomum</taxon>
    </lineage>
</organism>
<keyword evidence="1" id="KW-0472">Membrane</keyword>
<dbReference type="Proteomes" id="UP000283530">
    <property type="component" value="Unassembled WGS sequence"/>
</dbReference>
<feature type="transmembrane region" description="Helical" evidence="1">
    <location>
        <begin position="121"/>
        <end position="138"/>
    </location>
</feature>
<dbReference type="EMBL" id="QPKB01000004">
    <property type="protein sequence ID" value="RWR83644.1"/>
    <property type="molecule type" value="Genomic_DNA"/>
</dbReference>
<reference evidence="2 3" key="1">
    <citation type="journal article" date="2019" name="Nat. Plants">
        <title>Stout camphor tree genome fills gaps in understanding of flowering plant genome evolution.</title>
        <authorList>
            <person name="Chaw S.M."/>
            <person name="Liu Y.C."/>
            <person name="Wu Y.W."/>
            <person name="Wang H.Y."/>
            <person name="Lin C.I."/>
            <person name="Wu C.S."/>
            <person name="Ke H.M."/>
            <person name="Chang L.Y."/>
            <person name="Hsu C.Y."/>
            <person name="Yang H.T."/>
            <person name="Sudianto E."/>
            <person name="Hsu M.H."/>
            <person name="Wu K.P."/>
            <person name="Wang L.N."/>
            <person name="Leebens-Mack J.H."/>
            <person name="Tsai I.J."/>
        </authorList>
    </citation>
    <scope>NUCLEOTIDE SEQUENCE [LARGE SCALE GENOMIC DNA]</scope>
    <source>
        <strain evidence="3">cv. Chaw 1501</strain>
        <tissue evidence="2">Young leaves</tissue>
    </source>
</reference>
<evidence type="ECO:0000313" key="3">
    <source>
        <dbReference type="Proteomes" id="UP000283530"/>
    </source>
</evidence>
<gene>
    <name evidence="2" type="ORF">CKAN_01240400</name>
</gene>
<accession>A0A3S3NP13</accession>
<keyword evidence="3" id="KW-1185">Reference proteome</keyword>
<dbReference type="STRING" id="337451.A0A3S3NP13"/>